<evidence type="ECO:0000313" key="2">
    <source>
        <dbReference type="Proteomes" id="UP000061660"/>
    </source>
</evidence>
<gene>
    <name evidence="1" type="ORF">IJ22_45210</name>
</gene>
<dbReference type="RefSeq" id="WP_062410339.1">
    <property type="nucleotide sequence ID" value="NZ_BJCS01000019.1"/>
</dbReference>
<evidence type="ECO:0000313" key="1">
    <source>
        <dbReference type="EMBL" id="ALS24802.1"/>
    </source>
</evidence>
<reference evidence="1 2" key="2">
    <citation type="journal article" date="2016" name="Genome Announc.">
        <title>Complete Genome Sequences of Two Interactive Moderate Thermophiles, Paenibacillus napthalenovorans 32O-Y and Paenibacillus sp. 32O-W.</title>
        <authorList>
            <person name="Butler R.R.III."/>
            <person name="Wang J."/>
            <person name="Stark B.C."/>
            <person name="Pombert J.F."/>
        </authorList>
    </citation>
    <scope>NUCLEOTIDE SEQUENCE [LARGE SCALE GENOMIC DNA]</scope>
    <source>
        <strain evidence="1 2">32O-Y</strain>
    </source>
</reference>
<dbReference type="Pfam" id="PF07873">
    <property type="entry name" value="YabP"/>
    <property type="match status" value="1"/>
</dbReference>
<sequence>MAELPGKVKRQEIKMLNRKLLEVSGVLNVESFDSEEFLLETECGYLMIKGQNLHIKNLSLEQGLVAIEGYVNELAYVDANSQGKTKGFFGKLFK</sequence>
<dbReference type="InterPro" id="IPR012504">
    <property type="entry name" value="Spore_YabP"/>
</dbReference>
<dbReference type="PATRIC" id="fig|162209.4.peg.4768"/>
<organism evidence="1 2">
    <name type="scientific">Paenibacillus naphthalenovorans</name>
    <dbReference type="NCBI Taxonomy" id="162209"/>
    <lineage>
        <taxon>Bacteria</taxon>
        <taxon>Bacillati</taxon>
        <taxon>Bacillota</taxon>
        <taxon>Bacilli</taxon>
        <taxon>Bacillales</taxon>
        <taxon>Paenibacillaceae</taxon>
        <taxon>Paenibacillus</taxon>
    </lineage>
</organism>
<dbReference type="GO" id="GO:0030435">
    <property type="term" value="P:sporulation resulting in formation of a cellular spore"/>
    <property type="evidence" value="ECO:0007669"/>
    <property type="project" value="InterPro"/>
</dbReference>
<keyword evidence="1" id="KW-0946">Virion</keyword>
<reference evidence="2" key="1">
    <citation type="submission" date="2015-12" db="EMBL/GenBank/DDBJ databases">
        <title>Complete genome sequences of two moderately thermophilic Paenibacillus species.</title>
        <authorList>
            <person name="Butler R.III."/>
            <person name="Wang J."/>
            <person name="Stark B.C."/>
            <person name="Pombert J.-F."/>
        </authorList>
    </citation>
    <scope>NUCLEOTIDE SEQUENCE [LARGE SCALE GENOMIC DNA]</scope>
    <source>
        <strain evidence="2">32O-Y</strain>
    </source>
</reference>
<accession>A0A0U2L4B7</accession>
<dbReference type="InterPro" id="IPR022476">
    <property type="entry name" value="Spore_YabP/YqfC"/>
</dbReference>
<dbReference type="EMBL" id="CP013652">
    <property type="protein sequence ID" value="ALS24802.1"/>
    <property type="molecule type" value="Genomic_DNA"/>
</dbReference>
<keyword evidence="2" id="KW-1185">Reference proteome</keyword>
<protein>
    <submittedName>
        <fullName evidence="1">Spore coat protein</fullName>
    </submittedName>
</protein>
<dbReference type="OrthoDB" id="9795125at2"/>
<dbReference type="Proteomes" id="UP000061660">
    <property type="component" value="Chromosome"/>
</dbReference>
<name>A0A0U2L4B7_9BACL</name>
<dbReference type="PIRSF" id="PIRSF011576">
    <property type="entry name" value="YabP"/>
    <property type="match status" value="1"/>
</dbReference>
<dbReference type="STRING" id="162209.IJ22_45210"/>
<dbReference type="AlphaFoldDB" id="A0A0U2L4B7"/>
<dbReference type="NCBIfam" id="TIGR02892">
    <property type="entry name" value="spore_yabP"/>
    <property type="match status" value="1"/>
</dbReference>
<dbReference type="InterPro" id="IPR038705">
    <property type="entry name" value="YabP_sf"/>
</dbReference>
<keyword evidence="1" id="KW-0167">Capsid protein</keyword>
<dbReference type="Gene3D" id="2.60.40.2000">
    <property type="match status" value="1"/>
</dbReference>
<dbReference type="KEGG" id="pnp:IJ22_45210"/>
<proteinExistence type="predicted"/>